<gene>
    <name evidence="1" type="ORF">N4J17_11930</name>
</gene>
<dbReference type="Proteomes" id="UP001359308">
    <property type="component" value="Chromosome"/>
</dbReference>
<dbReference type="EMBL" id="CP104311">
    <property type="protein sequence ID" value="WWF01173.1"/>
    <property type="molecule type" value="Genomic_DNA"/>
</dbReference>
<dbReference type="RefSeq" id="WP_198321429.1">
    <property type="nucleotide sequence ID" value="NZ_CP104311.1"/>
</dbReference>
<accession>A0ABZ2F4G1</accession>
<keyword evidence="2" id="KW-1185">Reference proteome</keyword>
<name>A0ABZ2F4G1_METCP</name>
<evidence type="ECO:0000313" key="1">
    <source>
        <dbReference type="EMBL" id="WWF01173.1"/>
    </source>
</evidence>
<sequence length="98" mass="10640">MKLDLTLSHHLAGEALSFSWDSDTGTLTGPDADRARRMVERAEGKVTLPTWPTIEVPDPLHDPASLALIFAGFGYELSPELEILLPELTDDLPTDAVA</sequence>
<evidence type="ECO:0000313" key="2">
    <source>
        <dbReference type="Proteomes" id="UP001359308"/>
    </source>
</evidence>
<proteinExistence type="predicted"/>
<protein>
    <submittedName>
        <fullName evidence="1">Uncharacterized protein</fullName>
    </submittedName>
</protein>
<organism evidence="1 2">
    <name type="scientific">Methylococcus capsulatus</name>
    <dbReference type="NCBI Taxonomy" id="414"/>
    <lineage>
        <taxon>Bacteria</taxon>
        <taxon>Pseudomonadati</taxon>
        <taxon>Pseudomonadota</taxon>
        <taxon>Gammaproteobacteria</taxon>
        <taxon>Methylococcales</taxon>
        <taxon>Methylococcaceae</taxon>
        <taxon>Methylococcus</taxon>
    </lineage>
</organism>
<reference evidence="1 2" key="1">
    <citation type="submission" date="2022-09" db="EMBL/GenBank/DDBJ databases">
        <authorList>
            <person name="Giprobiosintez L."/>
        </authorList>
    </citation>
    <scope>NUCLEOTIDE SEQUENCE [LARGE SCALE GENOMIC DNA]</scope>
    <source>
        <strain evidence="2">VKPM-B-12549 (GBS-15)</strain>
    </source>
</reference>